<gene>
    <name evidence="2" type="primary">Contig16500.g17563</name>
    <name evidence="2" type="ORF">STYLEM_20375</name>
</gene>
<dbReference type="InParanoid" id="A0A078BDE1"/>
<dbReference type="EMBL" id="CCKQ01019208">
    <property type="protein sequence ID" value="CDW91222.1"/>
    <property type="molecule type" value="Genomic_DNA"/>
</dbReference>
<evidence type="ECO:0000313" key="2">
    <source>
        <dbReference type="EMBL" id="CDW91222.1"/>
    </source>
</evidence>
<dbReference type="AlphaFoldDB" id="A0A078BDE1"/>
<keyword evidence="3" id="KW-1185">Reference proteome</keyword>
<sequence length="258" mass="31000">MELPRIKMQNDKTERQILIINSLQQERDNFSLYQNQKLSQSYLHNAQHLEDSAHSILDPKRERDNLFKGKSVFLEYLMLMNPRDQRMLKEKDSKERFQQLPLIKAKYQQLRELSPPQLFSSDSKESLTRKKEKKSQARQLEQNRELIKHKIKHLITVAHDQLQLQQDSIDNLKVGGRKINLRGPITYNLKTRSRQDEYIHDLYSNRQERGKYKKSRRRYGVQQTCKEITKTVSKLEQQLQIGVQQFIIIRYQNRYQFG</sequence>
<name>A0A078BDE1_STYLE</name>
<protein>
    <submittedName>
        <fullName evidence="2">Uncharacterized protein</fullName>
    </submittedName>
</protein>
<dbReference type="Proteomes" id="UP000039865">
    <property type="component" value="Unassembled WGS sequence"/>
</dbReference>
<evidence type="ECO:0000256" key="1">
    <source>
        <dbReference type="SAM" id="MobiDB-lite"/>
    </source>
</evidence>
<evidence type="ECO:0000313" key="3">
    <source>
        <dbReference type="Proteomes" id="UP000039865"/>
    </source>
</evidence>
<reference evidence="2 3" key="1">
    <citation type="submission" date="2014-06" db="EMBL/GenBank/DDBJ databases">
        <authorList>
            <person name="Swart Estienne"/>
        </authorList>
    </citation>
    <scope>NUCLEOTIDE SEQUENCE [LARGE SCALE GENOMIC DNA]</scope>
    <source>
        <strain evidence="2 3">130c</strain>
    </source>
</reference>
<feature type="region of interest" description="Disordered" evidence="1">
    <location>
        <begin position="114"/>
        <end position="140"/>
    </location>
</feature>
<accession>A0A078BDE1</accession>
<proteinExistence type="predicted"/>
<organism evidence="2 3">
    <name type="scientific">Stylonychia lemnae</name>
    <name type="common">Ciliate</name>
    <dbReference type="NCBI Taxonomy" id="5949"/>
    <lineage>
        <taxon>Eukaryota</taxon>
        <taxon>Sar</taxon>
        <taxon>Alveolata</taxon>
        <taxon>Ciliophora</taxon>
        <taxon>Intramacronucleata</taxon>
        <taxon>Spirotrichea</taxon>
        <taxon>Stichotrichia</taxon>
        <taxon>Sporadotrichida</taxon>
        <taxon>Oxytrichidae</taxon>
        <taxon>Stylonychinae</taxon>
        <taxon>Stylonychia</taxon>
    </lineage>
</organism>